<dbReference type="AlphaFoldDB" id="A0A544QWQ1"/>
<keyword evidence="7 16" id="KW-0812">Transmembrane</keyword>
<dbReference type="PROSITE" id="PS50885">
    <property type="entry name" value="HAMP"/>
    <property type="match status" value="1"/>
</dbReference>
<dbReference type="Pfam" id="PF00672">
    <property type="entry name" value="HAMP"/>
    <property type="match status" value="1"/>
</dbReference>
<evidence type="ECO:0000256" key="13">
    <source>
        <dbReference type="ARBA" id="ARBA00023136"/>
    </source>
</evidence>
<dbReference type="SUPFAM" id="SSF55874">
    <property type="entry name" value="ATPase domain of HSP90 chaperone/DNA topoisomerase II/histidine kinase"/>
    <property type="match status" value="1"/>
</dbReference>
<keyword evidence="11 16" id="KW-1133">Transmembrane helix</keyword>
<feature type="domain" description="Histidine kinase" evidence="17">
    <location>
        <begin position="288"/>
        <end position="504"/>
    </location>
</feature>
<keyword evidence="5" id="KW-0597">Phosphoprotein</keyword>
<dbReference type="Pfam" id="PF02518">
    <property type="entry name" value="HATPase_c"/>
    <property type="match status" value="1"/>
</dbReference>
<evidence type="ECO:0000259" key="18">
    <source>
        <dbReference type="PROSITE" id="PS50885"/>
    </source>
</evidence>
<evidence type="ECO:0000256" key="16">
    <source>
        <dbReference type="SAM" id="Phobius"/>
    </source>
</evidence>
<dbReference type="InterPro" id="IPR004358">
    <property type="entry name" value="Sig_transdc_His_kin-like_C"/>
</dbReference>
<comment type="caution">
    <text evidence="19">The sequence shown here is derived from an EMBL/GenBank/DDBJ whole genome shotgun (WGS) entry which is preliminary data.</text>
</comment>
<sequence length="507" mass="56721">MKRYLGFKSIKSKIAVYIAGIVILFSAVMCTVFLIFFMKYSIDTTADDLMHHTKSISENISGSQSVTDGVSSGRGVSGKGKKNNRNHSGMSGGIKGYIRLANSLADAEVFIIDMKNEDVITGGETVYNTYSDMPKGYMDVIQKSFSGESGVVSDINKRSFRGHIISYAPVYGENDEIIGGVVLDRNMNFMESGIKNVFMIVIMSIVSAIILSVIAGIFLSGRMINSLSVIKNTISEIAKGNTGKKTGLKRNDEIGQLRKSVDTMSEKLKKADEERDKLEKLREEFISNISHELRTPVTVMRGMAEMLSDGIVSDENEKDEMIEKIKNESIYMQRLVNDTLELSRLQNAKFKIDSDIINIQELVSDASRSIRHLAAEKNINVITDISVGETYIKGDYARLRQLILVLGDNAVKFSEENTDVKIKVYTYNNKVRVSVKDRGCGIADSDIENIFERFSRSRDERNKRGTGLGLAIAQRIAKRHNTELKVKSEYQKGSTFYIDFDIYDNVM</sequence>
<dbReference type="InterPro" id="IPR003660">
    <property type="entry name" value="HAMP_dom"/>
</dbReference>
<dbReference type="SMART" id="SM00304">
    <property type="entry name" value="HAMP"/>
    <property type="match status" value="1"/>
</dbReference>
<evidence type="ECO:0000256" key="7">
    <source>
        <dbReference type="ARBA" id="ARBA00022692"/>
    </source>
</evidence>
<dbReference type="OrthoDB" id="2359336at2"/>
<evidence type="ECO:0000256" key="6">
    <source>
        <dbReference type="ARBA" id="ARBA00022679"/>
    </source>
</evidence>
<name>A0A544QWQ1_9FIRM</name>
<keyword evidence="13 16" id="KW-0472">Membrane</keyword>
<dbReference type="SUPFAM" id="SSF158472">
    <property type="entry name" value="HAMP domain-like"/>
    <property type="match status" value="1"/>
</dbReference>
<dbReference type="Gene3D" id="6.10.340.10">
    <property type="match status" value="1"/>
</dbReference>
<feature type="region of interest" description="Disordered" evidence="15">
    <location>
        <begin position="60"/>
        <end position="88"/>
    </location>
</feature>
<dbReference type="InterPro" id="IPR005467">
    <property type="entry name" value="His_kinase_dom"/>
</dbReference>
<accession>A0A544QWQ1</accession>
<dbReference type="CDD" id="cd06225">
    <property type="entry name" value="HAMP"/>
    <property type="match status" value="1"/>
</dbReference>
<feature type="transmembrane region" description="Helical" evidence="16">
    <location>
        <begin position="14"/>
        <end position="37"/>
    </location>
</feature>
<organism evidence="19 20">
    <name type="scientific">Peptacetobacter hominis</name>
    <dbReference type="NCBI Taxonomy" id="2743610"/>
    <lineage>
        <taxon>Bacteria</taxon>
        <taxon>Bacillati</taxon>
        <taxon>Bacillota</taxon>
        <taxon>Clostridia</taxon>
        <taxon>Peptostreptococcales</taxon>
        <taxon>Peptostreptococcaceae</taxon>
        <taxon>Peptacetobacter</taxon>
    </lineage>
</organism>
<keyword evidence="4" id="KW-1003">Cell membrane</keyword>
<dbReference type="FunFam" id="3.30.565.10:FF:000006">
    <property type="entry name" value="Sensor histidine kinase WalK"/>
    <property type="match status" value="1"/>
</dbReference>
<keyword evidence="6" id="KW-0808">Transferase</keyword>
<evidence type="ECO:0000256" key="15">
    <source>
        <dbReference type="SAM" id="MobiDB-lite"/>
    </source>
</evidence>
<dbReference type="PROSITE" id="PS50109">
    <property type="entry name" value="HIS_KIN"/>
    <property type="match status" value="1"/>
</dbReference>
<keyword evidence="20" id="KW-1185">Reference proteome</keyword>
<evidence type="ECO:0000256" key="10">
    <source>
        <dbReference type="ARBA" id="ARBA00022840"/>
    </source>
</evidence>
<evidence type="ECO:0000256" key="14">
    <source>
        <dbReference type="SAM" id="Coils"/>
    </source>
</evidence>
<dbReference type="PANTHER" id="PTHR45528:SF1">
    <property type="entry name" value="SENSOR HISTIDINE KINASE CPXA"/>
    <property type="match status" value="1"/>
</dbReference>
<dbReference type="Proteomes" id="UP000317863">
    <property type="component" value="Unassembled WGS sequence"/>
</dbReference>
<keyword evidence="12" id="KW-0902">Two-component regulatory system</keyword>
<dbReference type="GO" id="GO:0005524">
    <property type="term" value="F:ATP binding"/>
    <property type="evidence" value="ECO:0007669"/>
    <property type="project" value="UniProtKB-KW"/>
</dbReference>
<evidence type="ECO:0000313" key="19">
    <source>
        <dbReference type="EMBL" id="TQQ85126.1"/>
    </source>
</evidence>
<keyword evidence="8" id="KW-0547">Nucleotide-binding</keyword>
<gene>
    <name evidence="19" type="ORF">EXD82_03255</name>
</gene>
<protein>
    <recommendedName>
        <fullName evidence="3">histidine kinase</fullName>
        <ecNumber evidence="3">2.7.13.3</ecNumber>
    </recommendedName>
</protein>
<dbReference type="GO" id="GO:0005886">
    <property type="term" value="C:plasma membrane"/>
    <property type="evidence" value="ECO:0007669"/>
    <property type="project" value="UniProtKB-SubCell"/>
</dbReference>
<dbReference type="Gene3D" id="3.30.565.10">
    <property type="entry name" value="Histidine kinase-like ATPase, C-terminal domain"/>
    <property type="match status" value="1"/>
</dbReference>
<reference evidence="19 20" key="1">
    <citation type="submission" date="2019-02" db="EMBL/GenBank/DDBJ databases">
        <title>Peptostreptococcaceae bacterium ZHW00191 nov., a new bacterium isolated from the human gut.</title>
        <authorList>
            <person name="Zhou H.-W."/>
            <person name="Chen X.-J."/>
        </authorList>
    </citation>
    <scope>NUCLEOTIDE SEQUENCE [LARGE SCALE GENOMIC DNA]</scope>
    <source>
        <strain evidence="19 20">ZHW00191</strain>
    </source>
</reference>
<evidence type="ECO:0000256" key="1">
    <source>
        <dbReference type="ARBA" id="ARBA00000085"/>
    </source>
</evidence>
<evidence type="ECO:0000256" key="5">
    <source>
        <dbReference type="ARBA" id="ARBA00022553"/>
    </source>
</evidence>
<proteinExistence type="predicted"/>
<dbReference type="FunFam" id="1.10.287.130:FF:000001">
    <property type="entry name" value="Two-component sensor histidine kinase"/>
    <property type="match status" value="1"/>
</dbReference>
<dbReference type="InterPro" id="IPR036097">
    <property type="entry name" value="HisK_dim/P_sf"/>
</dbReference>
<dbReference type="Pfam" id="PF00512">
    <property type="entry name" value="HisKA"/>
    <property type="match status" value="1"/>
</dbReference>
<dbReference type="SMART" id="SM00387">
    <property type="entry name" value="HATPase_c"/>
    <property type="match status" value="1"/>
</dbReference>
<comment type="subcellular location">
    <subcellularLocation>
        <location evidence="2">Cell membrane</location>
        <topology evidence="2">Multi-pass membrane protein</topology>
    </subcellularLocation>
</comment>
<evidence type="ECO:0000256" key="12">
    <source>
        <dbReference type="ARBA" id="ARBA00023012"/>
    </source>
</evidence>
<dbReference type="CDD" id="cd00082">
    <property type="entry name" value="HisKA"/>
    <property type="match status" value="1"/>
</dbReference>
<evidence type="ECO:0000256" key="4">
    <source>
        <dbReference type="ARBA" id="ARBA00022475"/>
    </source>
</evidence>
<feature type="domain" description="HAMP" evidence="18">
    <location>
        <begin position="221"/>
        <end position="273"/>
    </location>
</feature>
<comment type="catalytic activity">
    <reaction evidence="1">
        <text>ATP + protein L-histidine = ADP + protein N-phospho-L-histidine.</text>
        <dbReference type="EC" id="2.7.13.3"/>
    </reaction>
</comment>
<feature type="transmembrane region" description="Helical" evidence="16">
    <location>
        <begin position="197"/>
        <end position="219"/>
    </location>
</feature>
<evidence type="ECO:0000256" key="8">
    <source>
        <dbReference type="ARBA" id="ARBA00022741"/>
    </source>
</evidence>
<keyword evidence="14" id="KW-0175">Coiled coil</keyword>
<dbReference type="InterPro" id="IPR036890">
    <property type="entry name" value="HATPase_C_sf"/>
</dbReference>
<keyword evidence="10" id="KW-0067">ATP-binding</keyword>
<evidence type="ECO:0000313" key="20">
    <source>
        <dbReference type="Proteomes" id="UP000317863"/>
    </source>
</evidence>
<evidence type="ECO:0000256" key="11">
    <source>
        <dbReference type="ARBA" id="ARBA00022989"/>
    </source>
</evidence>
<evidence type="ECO:0000259" key="17">
    <source>
        <dbReference type="PROSITE" id="PS50109"/>
    </source>
</evidence>
<dbReference type="SUPFAM" id="SSF47384">
    <property type="entry name" value="Homodimeric domain of signal transducing histidine kinase"/>
    <property type="match status" value="1"/>
</dbReference>
<dbReference type="Gene3D" id="1.10.287.130">
    <property type="match status" value="1"/>
</dbReference>
<keyword evidence="9 19" id="KW-0418">Kinase</keyword>
<evidence type="ECO:0000256" key="3">
    <source>
        <dbReference type="ARBA" id="ARBA00012438"/>
    </source>
</evidence>
<dbReference type="InterPro" id="IPR003661">
    <property type="entry name" value="HisK_dim/P_dom"/>
</dbReference>
<feature type="coiled-coil region" evidence="14">
    <location>
        <begin position="254"/>
        <end position="288"/>
    </location>
</feature>
<evidence type="ECO:0000256" key="2">
    <source>
        <dbReference type="ARBA" id="ARBA00004651"/>
    </source>
</evidence>
<dbReference type="SMART" id="SM00388">
    <property type="entry name" value="HisKA"/>
    <property type="match status" value="1"/>
</dbReference>
<dbReference type="CDD" id="cd00075">
    <property type="entry name" value="HATPase"/>
    <property type="match status" value="1"/>
</dbReference>
<evidence type="ECO:0000256" key="9">
    <source>
        <dbReference type="ARBA" id="ARBA00022777"/>
    </source>
</evidence>
<dbReference type="EMBL" id="SGJB01000004">
    <property type="protein sequence ID" value="TQQ85126.1"/>
    <property type="molecule type" value="Genomic_DNA"/>
</dbReference>
<dbReference type="InterPro" id="IPR003594">
    <property type="entry name" value="HATPase_dom"/>
</dbReference>
<dbReference type="InterPro" id="IPR050398">
    <property type="entry name" value="HssS/ArlS-like"/>
</dbReference>
<dbReference type="RefSeq" id="WP_142535483.1">
    <property type="nucleotide sequence ID" value="NZ_SGJB01000004.1"/>
</dbReference>
<dbReference type="GO" id="GO:0000155">
    <property type="term" value="F:phosphorelay sensor kinase activity"/>
    <property type="evidence" value="ECO:0007669"/>
    <property type="project" value="InterPro"/>
</dbReference>
<dbReference type="PANTHER" id="PTHR45528">
    <property type="entry name" value="SENSOR HISTIDINE KINASE CPXA"/>
    <property type="match status" value="1"/>
</dbReference>
<dbReference type="PRINTS" id="PR00344">
    <property type="entry name" value="BCTRLSENSOR"/>
</dbReference>
<dbReference type="EC" id="2.7.13.3" evidence="3"/>